<dbReference type="GO" id="GO:0003677">
    <property type="term" value="F:DNA binding"/>
    <property type="evidence" value="ECO:0007669"/>
    <property type="project" value="InterPro"/>
</dbReference>
<dbReference type="OrthoDB" id="9780299at2"/>
<dbReference type="Pfam" id="PF04542">
    <property type="entry name" value="Sigma70_r2"/>
    <property type="match status" value="1"/>
</dbReference>
<dbReference type="Gene3D" id="1.25.40.10">
    <property type="entry name" value="Tetratricopeptide repeat domain"/>
    <property type="match status" value="1"/>
</dbReference>
<dbReference type="Pfam" id="PF20239">
    <property type="entry name" value="DUF6596"/>
    <property type="match status" value="1"/>
</dbReference>
<dbReference type="Pfam" id="PF08281">
    <property type="entry name" value="Sigma70_r4_2"/>
    <property type="match status" value="1"/>
</dbReference>
<dbReference type="SUPFAM" id="SSF88946">
    <property type="entry name" value="Sigma2 domain of RNA polymerase sigma factors"/>
    <property type="match status" value="1"/>
</dbReference>
<keyword evidence="2" id="KW-0805">Transcription regulation</keyword>
<evidence type="ECO:0000259" key="8">
    <source>
        <dbReference type="Pfam" id="PF20239"/>
    </source>
</evidence>
<dbReference type="InterPro" id="IPR036388">
    <property type="entry name" value="WH-like_DNA-bd_sf"/>
</dbReference>
<dbReference type="InterPro" id="IPR013325">
    <property type="entry name" value="RNA_pol_sigma_r2"/>
</dbReference>
<evidence type="ECO:0000256" key="3">
    <source>
        <dbReference type="ARBA" id="ARBA00023082"/>
    </source>
</evidence>
<dbReference type="Proteomes" id="UP000284824">
    <property type="component" value="Unassembled WGS sequence"/>
</dbReference>
<dbReference type="PANTHER" id="PTHR47756:SF2">
    <property type="entry name" value="BLL6612 PROTEIN"/>
    <property type="match status" value="1"/>
</dbReference>
<evidence type="ECO:0000259" key="7">
    <source>
        <dbReference type="Pfam" id="PF08281"/>
    </source>
</evidence>
<dbReference type="GO" id="GO:0006352">
    <property type="term" value="P:DNA-templated transcription initiation"/>
    <property type="evidence" value="ECO:0007669"/>
    <property type="project" value="InterPro"/>
</dbReference>
<feature type="domain" description="DUF6596" evidence="8">
    <location>
        <begin position="175"/>
        <end position="275"/>
    </location>
</feature>
<dbReference type="RefSeq" id="WP_127939643.1">
    <property type="nucleotide sequence ID" value="NZ_SAUN01000001.1"/>
</dbReference>
<reference evidence="9 10" key="1">
    <citation type="submission" date="2019-01" db="EMBL/GenBank/DDBJ databases">
        <title>Sequencing the genomes of 1000 actinobacteria strains.</title>
        <authorList>
            <person name="Klenk H.-P."/>
        </authorList>
    </citation>
    <scope>NUCLEOTIDE SEQUENCE [LARGE SCALE GENOMIC DNA]</scope>
    <source>
        <strain evidence="9 10">DSM 43925</strain>
    </source>
</reference>
<dbReference type="Gene3D" id="1.10.1740.10">
    <property type="match status" value="1"/>
</dbReference>
<comment type="similarity">
    <text evidence="1">Belongs to the sigma-70 factor family. ECF subfamily.</text>
</comment>
<comment type="caution">
    <text evidence="9">The sequence shown here is derived from an EMBL/GenBank/DDBJ whole genome shotgun (WGS) entry which is preliminary data.</text>
</comment>
<gene>
    <name evidence="9" type="ORF">EDD27_10094</name>
</gene>
<feature type="region of interest" description="Disordered" evidence="5">
    <location>
        <begin position="396"/>
        <end position="415"/>
    </location>
</feature>
<dbReference type="EMBL" id="SAUN01000001">
    <property type="protein sequence ID" value="RVX47172.1"/>
    <property type="molecule type" value="Genomic_DNA"/>
</dbReference>
<evidence type="ECO:0000256" key="5">
    <source>
        <dbReference type="SAM" id="MobiDB-lite"/>
    </source>
</evidence>
<name>A0A438MN14_9ACTN</name>
<evidence type="ECO:0000259" key="6">
    <source>
        <dbReference type="Pfam" id="PF04542"/>
    </source>
</evidence>
<dbReference type="InterPro" id="IPR014284">
    <property type="entry name" value="RNA_pol_sigma-70_dom"/>
</dbReference>
<dbReference type="InterPro" id="IPR011990">
    <property type="entry name" value="TPR-like_helical_dom_sf"/>
</dbReference>
<accession>A0A438MN14</accession>
<dbReference type="InterPro" id="IPR046531">
    <property type="entry name" value="DUF6596"/>
</dbReference>
<dbReference type="Gene3D" id="1.10.10.10">
    <property type="entry name" value="Winged helix-like DNA-binding domain superfamily/Winged helix DNA-binding domain"/>
    <property type="match status" value="1"/>
</dbReference>
<protein>
    <submittedName>
        <fullName evidence="9">RNA polymerase ECF family sigma subunit</fullName>
    </submittedName>
</protein>
<evidence type="ECO:0000313" key="10">
    <source>
        <dbReference type="Proteomes" id="UP000284824"/>
    </source>
</evidence>
<evidence type="ECO:0000256" key="4">
    <source>
        <dbReference type="ARBA" id="ARBA00023163"/>
    </source>
</evidence>
<evidence type="ECO:0000313" key="9">
    <source>
        <dbReference type="EMBL" id="RVX47172.1"/>
    </source>
</evidence>
<evidence type="ECO:0000256" key="2">
    <source>
        <dbReference type="ARBA" id="ARBA00023015"/>
    </source>
</evidence>
<keyword evidence="10" id="KW-1185">Reference proteome</keyword>
<organism evidence="9 10">
    <name type="scientific">Nonomuraea polychroma</name>
    <dbReference type="NCBI Taxonomy" id="46176"/>
    <lineage>
        <taxon>Bacteria</taxon>
        <taxon>Bacillati</taxon>
        <taxon>Actinomycetota</taxon>
        <taxon>Actinomycetes</taxon>
        <taxon>Streptosporangiales</taxon>
        <taxon>Streptosporangiaceae</taxon>
        <taxon>Nonomuraea</taxon>
    </lineage>
</organism>
<dbReference type="SUPFAM" id="SSF48452">
    <property type="entry name" value="TPR-like"/>
    <property type="match status" value="1"/>
</dbReference>
<dbReference type="PANTHER" id="PTHR47756">
    <property type="entry name" value="BLL6612 PROTEIN-RELATED"/>
    <property type="match status" value="1"/>
</dbReference>
<dbReference type="InterPro" id="IPR013249">
    <property type="entry name" value="RNA_pol_sigma70_r4_t2"/>
</dbReference>
<dbReference type="InterPro" id="IPR013324">
    <property type="entry name" value="RNA_pol_sigma_r3/r4-like"/>
</dbReference>
<dbReference type="GO" id="GO:0016987">
    <property type="term" value="F:sigma factor activity"/>
    <property type="evidence" value="ECO:0007669"/>
    <property type="project" value="UniProtKB-KW"/>
</dbReference>
<keyword evidence="3" id="KW-0731">Sigma factor</keyword>
<dbReference type="InterPro" id="IPR007627">
    <property type="entry name" value="RNA_pol_sigma70_r2"/>
</dbReference>
<dbReference type="SUPFAM" id="SSF88659">
    <property type="entry name" value="Sigma3 and sigma4 domains of RNA polymerase sigma factors"/>
    <property type="match status" value="1"/>
</dbReference>
<feature type="domain" description="RNA polymerase sigma factor 70 region 4 type 2" evidence="7">
    <location>
        <begin position="106"/>
        <end position="157"/>
    </location>
</feature>
<keyword evidence="4" id="KW-0804">Transcription</keyword>
<proteinExistence type="inferred from homology"/>
<feature type="domain" description="RNA polymerase sigma-70 region 2" evidence="6">
    <location>
        <begin position="8"/>
        <end position="73"/>
    </location>
</feature>
<dbReference type="AlphaFoldDB" id="A0A438MN14"/>
<sequence>MPDVERVFREEYGRAVAVLVRAFGDIDVAEDAVQEAFTVAVRRWPVDGVPPSPAGWIITTARNRALDRLRRESVRQDKHAQAALLHAQQAAPPEEGAVPDDRLRLIFTCCHPALAPHAQVALTLRLLGGLTTAEIARAFLVPETTMAQRLVRAKSKIRDAKIPYRVPEEADLPGRLRSVLAVIYLIFNEGYAASSGERLVREELCAEAIRLGRLLVSLMPGEPEVMGLLALMLLIESRRAARTGAAGELVTLAEQDRGLWDRGLVEEGQAIVRRCLLLDRPGPYQIQAAINAVHSDAPTAGDTDWGQIVRLYDQLLTFDPSPVVALHRAVAVAESEGPEKALALVDGLDVAGYHLYHAVRADLLRRLGRHDEAAQAYEAAIAEAGNEVERQFLRRQREGVPSPGEAAGAYCSTWR</sequence>
<evidence type="ECO:0000256" key="1">
    <source>
        <dbReference type="ARBA" id="ARBA00010641"/>
    </source>
</evidence>
<dbReference type="NCBIfam" id="TIGR02937">
    <property type="entry name" value="sigma70-ECF"/>
    <property type="match status" value="1"/>
</dbReference>